<evidence type="ECO:0000313" key="2">
    <source>
        <dbReference type="Proteomes" id="UP000184501"/>
    </source>
</evidence>
<proteinExistence type="predicted"/>
<feature type="non-terminal residue" evidence="1">
    <location>
        <position position="60"/>
    </location>
</feature>
<reference evidence="1 2" key="1">
    <citation type="submission" date="2016-11" db="EMBL/GenBank/DDBJ databases">
        <authorList>
            <person name="Jaros S."/>
            <person name="Januszkiewicz K."/>
            <person name="Wedrychowicz H."/>
        </authorList>
    </citation>
    <scope>NUCLEOTIDE SEQUENCE [LARGE SCALE GENOMIC DNA]</scope>
    <source>
        <strain evidence="1 2">DSM 44523</strain>
    </source>
</reference>
<sequence>MRLGVVVVAAGWAVAVGVEVVADLGGCGGASVGDLVDQGFAGGAFGPEAFGGAGVVVGRG</sequence>
<dbReference type="EMBL" id="FQVN01000032">
    <property type="protein sequence ID" value="SHH14209.1"/>
    <property type="molecule type" value="Genomic_DNA"/>
</dbReference>
<accession>A0A1M5QK95</accession>
<name>A0A1M5QK95_STRHI</name>
<keyword evidence="2" id="KW-1185">Reference proteome</keyword>
<protein>
    <submittedName>
        <fullName evidence="1">Uncharacterized protein</fullName>
    </submittedName>
</protein>
<gene>
    <name evidence="1" type="ORF">SAMN05444320_1321</name>
</gene>
<evidence type="ECO:0000313" key="1">
    <source>
        <dbReference type="EMBL" id="SHH14209.1"/>
    </source>
</evidence>
<dbReference type="Proteomes" id="UP000184501">
    <property type="component" value="Unassembled WGS sequence"/>
</dbReference>
<dbReference type="AlphaFoldDB" id="A0A1M5QK95"/>
<organism evidence="1 2">
    <name type="scientific">Streptoalloteichus hindustanus</name>
    <dbReference type="NCBI Taxonomy" id="2017"/>
    <lineage>
        <taxon>Bacteria</taxon>
        <taxon>Bacillati</taxon>
        <taxon>Actinomycetota</taxon>
        <taxon>Actinomycetes</taxon>
        <taxon>Pseudonocardiales</taxon>
        <taxon>Pseudonocardiaceae</taxon>
        <taxon>Streptoalloteichus</taxon>
    </lineage>
</organism>